<keyword evidence="3" id="KW-0067">ATP-binding</keyword>
<dbReference type="PANTHER" id="PTHR14187">
    <property type="entry name" value="ALPHA KINASE/ELONGATION FACTOR 2 KINASE"/>
    <property type="match status" value="1"/>
</dbReference>
<keyword evidence="2" id="KW-0547">Nucleotide-binding</keyword>
<dbReference type="Proteomes" id="UP000694844">
    <property type="component" value="Chromosome 3"/>
</dbReference>
<organism evidence="5 6">
    <name type="scientific">Crassostrea virginica</name>
    <name type="common">Eastern oyster</name>
    <dbReference type="NCBI Taxonomy" id="6565"/>
    <lineage>
        <taxon>Eukaryota</taxon>
        <taxon>Metazoa</taxon>
        <taxon>Spiralia</taxon>
        <taxon>Lophotrochozoa</taxon>
        <taxon>Mollusca</taxon>
        <taxon>Bivalvia</taxon>
        <taxon>Autobranchia</taxon>
        <taxon>Pteriomorphia</taxon>
        <taxon>Ostreida</taxon>
        <taxon>Ostreoidea</taxon>
        <taxon>Ostreidae</taxon>
        <taxon>Crassostrea</taxon>
    </lineage>
</organism>
<dbReference type="Pfam" id="PF00012">
    <property type="entry name" value="HSP70"/>
    <property type="match status" value="2"/>
</dbReference>
<gene>
    <name evidence="6" type="primary">LOC111125318</name>
</gene>
<feature type="compositionally biased region" description="Basic and acidic residues" evidence="4">
    <location>
        <begin position="24"/>
        <end position="54"/>
    </location>
</feature>
<dbReference type="Gene3D" id="3.30.420.40">
    <property type="match status" value="4"/>
</dbReference>
<evidence type="ECO:0000256" key="1">
    <source>
        <dbReference type="ARBA" id="ARBA00007381"/>
    </source>
</evidence>
<dbReference type="GeneID" id="111125318"/>
<dbReference type="CDD" id="cd10229">
    <property type="entry name" value="ASKHA_NBD_HSP70_HSPA12"/>
    <property type="match status" value="2"/>
</dbReference>
<dbReference type="Gene3D" id="3.90.640.10">
    <property type="entry name" value="Actin, Chain A, domain 4"/>
    <property type="match status" value="1"/>
</dbReference>
<dbReference type="InterPro" id="IPR013126">
    <property type="entry name" value="Hsp_70_fam"/>
</dbReference>
<dbReference type="GO" id="GO:0005524">
    <property type="term" value="F:ATP binding"/>
    <property type="evidence" value="ECO:0007669"/>
    <property type="project" value="UniProtKB-KW"/>
</dbReference>
<feature type="region of interest" description="Disordered" evidence="4">
    <location>
        <begin position="1"/>
        <end position="72"/>
    </location>
</feature>
<sequence>MGNSSSTHSKGKEEPSIKKTTKSKPKEQDIAKPTKVKDFEGTHKNDDENMERGGPRNSRKARSSETEILASSEWKTEGQKVVELAIKHERLVVAAIDFGTYGSGFALCTRADYKKDCGKIYVQTWNSGTSITNKAPTTVLLKPNGKDYISFGYEAERDYLDMEPDEQKKHYLFRQFKMKLFKNPDLSETTTLMDMTDKELPAVDVFAAVIRYFRESLQKRLNTRSMIDFNYDDVYWVITVPAIWDLRAKQFMRKAAEKAGLQDSQLSLALEPEAASMYCRRVPVEIATQKDGAKQIASLQAGSKYLVIDLGGGTIDITAHEVLQDGGLKELHQASGGYYGGTCVNDEIMSFFKRLFGAPVLMTLKDDHPGDYLELMNDIEMKKCTYKTSTDQEKITLRIPVTLMNAYEMETECKVEEILENTNFVEDVAIKRDKMTISKKLFTTFFQTSVDNVIKIIREILDTPGLTDVNTLLAVGGYAESTLIVDKLKTTFSQKKVVIPTDPSLSVLKGAVIYGFEPEIIASRVCRYTYGIAKQGIWKEGDPESKKLPERTRKGLHWCDGVFDKHVEVGQVVRVGEFQDPKEYFAVEGQKMALLDFYASREKNPRFVDEPGCTCVGSFVLDLSGKQSRENILVRIGVGGTELEIEAMEKNTQRGVKHKRMVVAAIDFGTHGSGFALCSKADYIKDRNKIFAQTWNSGTRMTDKAPTTVLIDPNGKDYISFGYEAEREYLDMEPEEQRKHYLFRQFKMKLFNNAELSEKTLLKDITDKELPAVDVFAAVIRYFMESLQIRLTTGSLYDFTYDDVYWVITVPAIWDLRAKQFMRKAAEKAGLEDSQLSLALEPEAASMYCRTVPVEICTQKDGAKQIASLQAGSKYLVIDLGGGTIDITAHEVLDDGGLKELHQANGGYYGGTCVNDEIMSFFKRLFGAPVIMKLKNDHPGDYVELINDIEMKKCSYKTCAEGGKITLWIPATLLEAFEKETDCNPDSILENTTFEKDVSIKRDKITLSQTFFKTFFQPSVENVVKIIQDILDLKEMSEIDTLLVVGGYAESPLITHMLKTTFSKKRVVIPTDPSLSVLKGAVIYGFQPEIIASRVCRYTYGIAKRGIWKEGDPISKKLPEKTRKGLHWCDGVFDKHVEVGQVVKIGEFQACKEYTTEKGQEMALLDFYASKEKNPRFVDEPNCVRVGYFVLDLSGNKSEEKVLVSIGVGGTELEVKAMETKTERVFKSLCNFLP</sequence>
<comment type="similarity">
    <text evidence="1">Belongs to the heat shock protein 70 family.</text>
</comment>
<proteinExistence type="inferred from homology"/>
<dbReference type="GO" id="GO:0140662">
    <property type="term" value="F:ATP-dependent protein folding chaperone"/>
    <property type="evidence" value="ECO:0007669"/>
    <property type="project" value="InterPro"/>
</dbReference>
<evidence type="ECO:0000256" key="4">
    <source>
        <dbReference type="SAM" id="MobiDB-lite"/>
    </source>
</evidence>
<dbReference type="OrthoDB" id="2963168at2759"/>
<dbReference type="SUPFAM" id="SSF53067">
    <property type="entry name" value="Actin-like ATPase domain"/>
    <property type="match status" value="4"/>
</dbReference>
<protein>
    <submittedName>
        <fullName evidence="6">Uncharacterized protein LOC111125318</fullName>
    </submittedName>
</protein>
<evidence type="ECO:0000313" key="5">
    <source>
        <dbReference type="Proteomes" id="UP000694844"/>
    </source>
</evidence>
<dbReference type="KEGG" id="cvn:111125318"/>
<evidence type="ECO:0000256" key="2">
    <source>
        <dbReference type="ARBA" id="ARBA00022741"/>
    </source>
</evidence>
<accession>A0A8B8D978</accession>
<dbReference type="RefSeq" id="XP_022324662.1">
    <property type="nucleotide sequence ID" value="XM_022468954.1"/>
</dbReference>
<name>A0A8B8D978_CRAVI</name>
<keyword evidence="5" id="KW-1185">Reference proteome</keyword>
<evidence type="ECO:0000313" key="6">
    <source>
        <dbReference type="RefSeq" id="XP_022324662.1"/>
    </source>
</evidence>
<dbReference type="AlphaFoldDB" id="A0A8B8D978"/>
<dbReference type="InterPro" id="IPR043129">
    <property type="entry name" value="ATPase_NBD"/>
</dbReference>
<dbReference type="PANTHER" id="PTHR14187:SF5">
    <property type="entry name" value="HEAT SHOCK 70 KDA PROTEIN 12A"/>
    <property type="match status" value="1"/>
</dbReference>
<evidence type="ECO:0000256" key="3">
    <source>
        <dbReference type="ARBA" id="ARBA00022840"/>
    </source>
</evidence>
<reference evidence="6" key="1">
    <citation type="submission" date="2025-08" db="UniProtKB">
        <authorList>
            <consortium name="RefSeq"/>
        </authorList>
    </citation>
    <scope>IDENTIFICATION</scope>
    <source>
        <tissue evidence="6">Whole sample</tissue>
    </source>
</reference>